<dbReference type="OMA" id="RACTERW"/>
<evidence type="ECO:0000256" key="5">
    <source>
        <dbReference type="ARBA" id="ARBA00022856"/>
    </source>
</evidence>
<evidence type="ECO:0000256" key="4">
    <source>
        <dbReference type="ARBA" id="ARBA00022847"/>
    </source>
</evidence>
<dbReference type="Ensembl" id="ENSPMAT00000004061.1">
    <property type="protein sequence ID" value="ENSPMAP00000004044.1"/>
    <property type="gene ID" value="ENSPMAG00000003716.1"/>
</dbReference>
<keyword evidence="3 8" id="KW-0812">Transmembrane</keyword>
<evidence type="ECO:0000256" key="6">
    <source>
        <dbReference type="ARBA" id="ARBA00022989"/>
    </source>
</evidence>
<dbReference type="Gene3D" id="1.20.1250.20">
    <property type="entry name" value="MFS general substrate transporter like domains"/>
    <property type="match status" value="1"/>
</dbReference>
<evidence type="ECO:0000256" key="1">
    <source>
        <dbReference type="ARBA" id="ARBA00004141"/>
    </source>
</evidence>
<dbReference type="Pfam" id="PF00854">
    <property type="entry name" value="PTR2"/>
    <property type="match status" value="1"/>
</dbReference>
<feature type="transmembrane region" description="Helical" evidence="8">
    <location>
        <begin position="66"/>
        <end position="87"/>
    </location>
</feature>
<evidence type="ECO:0000256" key="7">
    <source>
        <dbReference type="ARBA" id="ARBA00023136"/>
    </source>
</evidence>
<protein>
    <submittedName>
        <fullName evidence="9">Uncharacterized protein</fullName>
    </submittedName>
</protein>
<evidence type="ECO:0000256" key="8">
    <source>
        <dbReference type="SAM" id="Phobius"/>
    </source>
</evidence>
<feature type="transmembrane region" description="Helical" evidence="8">
    <location>
        <begin position="12"/>
        <end position="30"/>
    </location>
</feature>
<dbReference type="HOGENOM" id="CLU_839267_0_0_1"/>
<dbReference type="SUPFAM" id="SSF103473">
    <property type="entry name" value="MFS general substrate transporter"/>
    <property type="match status" value="1"/>
</dbReference>
<feature type="transmembrane region" description="Helical" evidence="8">
    <location>
        <begin position="108"/>
        <end position="128"/>
    </location>
</feature>
<evidence type="ECO:0000313" key="9">
    <source>
        <dbReference type="Ensembl" id="ENSPMAP00000004044.1"/>
    </source>
</evidence>
<feature type="transmembrane region" description="Helical" evidence="8">
    <location>
        <begin position="37"/>
        <end position="60"/>
    </location>
</feature>
<keyword evidence="5" id="KW-0571">Peptide transport</keyword>
<name>S4RFR2_PETMA</name>
<reference evidence="9" key="2">
    <citation type="submission" date="2025-09" db="UniProtKB">
        <authorList>
            <consortium name="Ensembl"/>
        </authorList>
    </citation>
    <scope>IDENTIFICATION</scope>
</reference>
<feature type="transmembrane region" description="Helical" evidence="8">
    <location>
        <begin position="173"/>
        <end position="194"/>
    </location>
</feature>
<comment type="subcellular location">
    <subcellularLocation>
        <location evidence="1">Membrane</location>
        <topology evidence="1">Multi-pass membrane protein</topology>
    </subcellularLocation>
</comment>
<comment type="similarity">
    <text evidence="2">Belongs to the major facilitator superfamily. Proton-dependent oligopeptide transporter (POT/PTR) (TC 2.A.17) family.</text>
</comment>
<dbReference type="STRING" id="7757.ENSPMAP00000004044"/>
<dbReference type="GO" id="GO:0015833">
    <property type="term" value="P:peptide transport"/>
    <property type="evidence" value="ECO:0007669"/>
    <property type="project" value="UniProtKB-KW"/>
</dbReference>
<dbReference type="PANTHER" id="PTHR11654">
    <property type="entry name" value="OLIGOPEPTIDE TRANSPORTER-RELATED"/>
    <property type="match status" value="1"/>
</dbReference>
<dbReference type="GeneTree" id="ENSGT00940000158916"/>
<dbReference type="GO" id="GO:0015293">
    <property type="term" value="F:symporter activity"/>
    <property type="evidence" value="ECO:0007669"/>
    <property type="project" value="UniProtKB-KW"/>
</dbReference>
<keyword evidence="4" id="KW-0813">Transport</keyword>
<proteinExistence type="inferred from homology"/>
<keyword evidence="4" id="KW-0769">Symport</keyword>
<dbReference type="AlphaFoldDB" id="S4RFR2"/>
<organism evidence="9">
    <name type="scientific">Petromyzon marinus</name>
    <name type="common">Sea lamprey</name>
    <dbReference type="NCBI Taxonomy" id="7757"/>
    <lineage>
        <taxon>Eukaryota</taxon>
        <taxon>Metazoa</taxon>
        <taxon>Chordata</taxon>
        <taxon>Craniata</taxon>
        <taxon>Vertebrata</taxon>
        <taxon>Cyclostomata</taxon>
        <taxon>Hyperoartia</taxon>
        <taxon>Petromyzontiformes</taxon>
        <taxon>Petromyzontidae</taxon>
        <taxon>Petromyzon</taxon>
    </lineage>
</organism>
<keyword evidence="7 8" id="KW-0472">Membrane</keyword>
<evidence type="ECO:0000256" key="3">
    <source>
        <dbReference type="ARBA" id="ARBA00022692"/>
    </source>
</evidence>
<accession>S4RFR2</accession>
<dbReference type="InterPro" id="IPR036259">
    <property type="entry name" value="MFS_trans_sf"/>
</dbReference>
<sequence>CLLLVELFERVTFYGIVCNMILFCTVKLGYPNHAAATINLCFVGLSVTAATVGSMAKNVISRNRIIYISAVLHLAGTTLLPVMAFPFDDFFMGHDHVIHKLCRWQQELLLFVALLFIGLAVGGFKATMGPMVASQLGQCPAYYEPLSFHWLVGLGQMMAFLIIAYIQTSAAKYVGFIIPCISLLLVFVTTYLAWNCQVNGPGMDCGFFLIRNALKQSWKSSCRQIGGAVGSSLDRAKESCGGCYAEAQVECVKLLVALLPLLLFQILHRVCIYQARPALPTSEANESYASF</sequence>
<keyword evidence="6 8" id="KW-1133">Transmembrane helix</keyword>
<dbReference type="InterPro" id="IPR000109">
    <property type="entry name" value="POT_fam"/>
</dbReference>
<dbReference type="GO" id="GO:0016020">
    <property type="term" value="C:membrane"/>
    <property type="evidence" value="ECO:0007669"/>
    <property type="project" value="UniProtKB-SubCell"/>
</dbReference>
<evidence type="ECO:0000256" key="2">
    <source>
        <dbReference type="ARBA" id="ARBA00005982"/>
    </source>
</evidence>
<keyword evidence="5" id="KW-0653">Protein transport</keyword>
<feature type="transmembrane region" description="Helical" evidence="8">
    <location>
        <begin position="148"/>
        <end position="166"/>
    </location>
</feature>
<reference evidence="9" key="1">
    <citation type="submission" date="2025-08" db="UniProtKB">
        <authorList>
            <consortium name="Ensembl"/>
        </authorList>
    </citation>
    <scope>IDENTIFICATION</scope>
</reference>